<dbReference type="InterPro" id="IPR033948">
    <property type="entry name" value="ETF_beta_N"/>
</dbReference>
<dbReference type="Pfam" id="PF01012">
    <property type="entry name" value="ETF"/>
    <property type="match status" value="1"/>
</dbReference>
<dbReference type="InterPro" id="IPR012255">
    <property type="entry name" value="ETF_b"/>
</dbReference>
<gene>
    <name evidence="5" type="ORF">SAMN02745823_02074</name>
</gene>
<feature type="domain" description="Electron transfer flavoprotein alpha/beta-subunit N-terminal" evidence="4">
    <location>
        <begin position="22"/>
        <end position="218"/>
    </location>
</feature>
<evidence type="ECO:0000256" key="1">
    <source>
        <dbReference type="ARBA" id="ARBA00007557"/>
    </source>
</evidence>
<evidence type="ECO:0000256" key="3">
    <source>
        <dbReference type="ARBA" id="ARBA00049933"/>
    </source>
</evidence>
<dbReference type="PANTHER" id="PTHR21294">
    <property type="entry name" value="ELECTRON TRANSFER FLAVOPROTEIN BETA-SUBUNIT"/>
    <property type="match status" value="1"/>
</dbReference>
<comment type="cofactor">
    <cofactor evidence="3">
        <name>AMP</name>
        <dbReference type="ChEBI" id="CHEBI:456215"/>
    </cofactor>
</comment>
<dbReference type="EMBL" id="FQXV01000006">
    <property type="protein sequence ID" value="SHI03790.1"/>
    <property type="molecule type" value="Genomic_DNA"/>
</dbReference>
<dbReference type="RefSeq" id="WP_073078528.1">
    <property type="nucleotide sequence ID" value="NZ_FQXV01000006.1"/>
</dbReference>
<dbReference type="Gene3D" id="3.40.50.620">
    <property type="entry name" value="HUPs"/>
    <property type="match status" value="1"/>
</dbReference>
<dbReference type="PROSITE" id="PS01065">
    <property type="entry name" value="ETF_BETA"/>
    <property type="match status" value="1"/>
</dbReference>
<sequence length="267" mass="28521">MNILVCIKQVPDTTEIRIDPNTNTLIRAGVPSIVNTFDTYALETAVKIKDADPGAKIVVATMGPEQAKEALKTCLSVGADKAYLASDRAFGGSDTLATSYVLSCVVKELEKREGAPFDLIFCGKQAIDGDTGQVGPELAKHLDYPQITNALEVTPEGGKIRARRETEDGYEVLEASLPVVVTVTKTAYEPRYASVKSKMAANRAVITVLTAADFAIDTERTGLKGSPTKVKKTFVPQRKKGGVKLQEETGVLAAEKLTAFLSDAGVI</sequence>
<dbReference type="STRING" id="1123282.SAMN02745823_02074"/>
<dbReference type="SMART" id="SM00893">
    <property type="entry name" value="ETF"/>
    <property type="match status" value="1"/>
</dbReference>
<evidence type="ECO:0000313" key="5">
    <source>
        <dbReference type="EMBL" id="SHI03790.1"/>
    </source>
</evidence>
<reference evidence="5 6" key="1">
    <citation type="submission" date="2016-11" db="EMBL/GenBank/DDBJ databases">
        <authorList>
            <person name="Jaros S."/>
            <person name="Januszkiewicz K."/>
            <person name="Wedrychowicz H."/>
        </authorList>
    </citation>
    <scope>NUCLEOTIDE SEQUENCE [LARGE SCALE GENOMIC DNA]</scope>
    <source>
        <strain evidence="5 6">DSM 10068</strain>
    </source>
</reference>
<dbReference type="InterPro" id="IPR014730">
    <property type="entry name" value="ETF_a/b_N"/>
</dbReference>
<dbReference type="OrthoDB" id="9804960at2"/>
<dbReference type="AlphaFoldDB" id="A0A1M5XVF9"/>
<dbReference type="PIRSF" id="PIRSF000090">
    <property type="entry name" value="Beta-ETF"/>
    <property type="match status" value="1"/>
</dbReference>
<proteinExistence type="inferred from homology"/>
<organism evidence="5 6">
    <name type="scientific">Sporobacter termitidis DSM 10068</name>
    <dbReference type="NCBI Taxonomy" id="1123282"/>
    <lineage>
        <taxon>Bacteria</taxon>
        <taxon>Bacillati</taxon>
        <taxon>Bacillota</taxon>
        <taxon>Clostridia</taxon>
        <taxon>Eubacteriales</taxon>
        <taxon>Oscillospiraceae</taxon>
        <taxon>Sporobacter</taxon>
    </lineage>
</organism>
<dbReference type="InterPro" id="IPR000049">
    <property type="entry name" value="ET-Flavoprotein_bsu_CS"/>
</dbReference>
<name>A0A1M5XVF9_9FIRM</name>
<evidence type="ECO:0000259" key="4">
    <source>
        <dbReference type="SMART" id="SM00893"/>
    </source>
</evidence>
<evidence type="ECO:0000256" key="2">
    <source>
        <dbReference type="ARBA" id="ARBA00042002"/>
    </source>
</evidence>
<dbReference type="InterPro" id="IPR014729">
    <property type="entry name" value="Rossmann-like_a/b/a_fold"/>
</dbReference>
<dbReference type="SUPFAM" id="SSF52402">
    <property type="entry name" value="Adenine nucleotide alpha hydrolases-like"/>
    <property type="match status" value="1"/>
</dbReference>
<protein>
    <recommendedName>
        <fullName evidence="2">Electron transfer flavoprotein small subunit</fullName>
    </recommendedName>
</protein>
<dbReference type="Proteomes" id="UP000183995">
    <property type="component" value="Unassembled WGS sequence"/>
</dbReference>
<dbReference type="GO" id="GO:0009055">
    <property type="term" value="F:electron transfer activity"/>
    <property type="evidence" value="ECO:0007669"/>
    <property type="project" value="InterPro"/>
</dbReference>
<evidence type="ECO:0000313" key="6">
    <source>
        <dbReference type="Proteomes" id="UP000183995"/>
    </source>
</evidence>
<dbReference type="PANTHER" id="PTHR21294:SF17">
    <property type="entry name" value="PROTEIN FIXA"/>
    <property type="match status" value="1"/>
</dbReference>
<comment type="similarity">
    <text evidence="1">Belongs to the ETF beta-subunit/FixA family.</text>
</comment>
<accession>A0A1M5XVF9</accession>
<keyword evidence="6" id="KW-1185">Reference proteome</keyword>
<dbReference type="CDD" id="cd01714">
    <property type="entry name" value="ETF_beta"/>
    <property type="match status" value="1"/>
</dbReference>